<dbReference type="OrthoDB" id="680006at2"/>
<dbReference type="AlphaFoldDB" id="A0A1I0R2U3"/>
<evidence type="ECO:0000313" key="1">
    <source>
        <dbReference type="EMBL" id="SEW34789.1"/>
    </source>
</evidence>
<dbReference type="RefSeq" id="WP_089894290.1">
    <property type="nucleotide sequence ID" value="NZ_FOJG01000001.1"/>
</dbReference>
<protein>
    <submittedName>
        <fullName evidence="1">Uncharacterized protein</fullName>
    </submittedName>
</protein>
<accession>A0A1I0R2U3</accession>
<organism evidence="1 2">
    <name type="scientific">Chitinophaga arvensicola</name>
    <dbReference type="NCBI Taxonomy" id="29529"/>
    <lineage>
        <taxon>Bacteria</taxon>
        <taxon>Pseudomonadati</taxon>
        <taxon>Bacteroidota</taxon>
        <taxon>Chitinophagia</taxon>
        <taxon>Chitinophagales</taxon>
        <taxon>Chitinophagaceae</taxon>
        <taxon>Chitinophaga</taxon>
    </lineage>
</organism>
<keyword evidence="2" id="KW-1185">Reference proteome</keyword>
<reference evidence="2" key="1">
    <citation type="submission" date="2016-10" db="EMBL/GenBank/DDBJ databases">
        <authorList>
            <person name="Varghese N."/>
            <person name="Submissions S."/>
        </authorList>
    </citation>
    <scope>NUCLEOTIDE SEQUENCE [LARGE SCALE GENOMIC DNA]</scope>
    <source>
        <strain evidence="2">DSM 3695</strain>
    </source>
</reference>
<proteinExistence type="predicted"/>
<gene>
    <name evidence="1" type="ORF">SAMN04488122_2149</name>
</gene>
<dbReference type="EMBL" id="FOJG01000001">
    <property type="protein sequence ID" value="SEW34789.1"/>
    <property type="molecule type" value="Genomic_DNA"/>
</dbReference>
<dbReference type="STRING" id="29529.SAMN04488122_2149"/>
<sequence>MKQYISLLLLSGVTVLFSCKKEQAPDPSPVHPDPYMRVDNPANEADHQIYLLYKQTGIPVLYSDTLAKDPVTLLNAAYQITTYDSTLRIKYLTRSSDVLTGLNFVKNQILPALGGTLKPFSILLADSATGKVLVNNGGVRSIVTMLYSAYPTINTLIISRINAIAGMAPDTLTYFKKDIFKAILQTPLGQRDDLLKNFVAVSADFYNKGVYGDGSISGYLPYAPRETYGLVSLSPLPAYYYSAGTQVDDISGYFDVVLTLTKEQFAAKYGNYPLVMTKYDLFTKALVALGFKMP</sequence>
<dbReference type="PROSITE" id="PS51257">
    <property type="entry name" value="PROKAR_LIPOPROTEIN"/>
    <property type="match status" value="1"/>
</dbReference>
<dbReference type="Proteomes" id="UP000199310">
    <property type="component" value="Unassembled WGS sequence"/>
</dbReference>
<evidence type="ECO:0000313" key="2">
    <source>
        <dbReference type="Proteomes" id="UP000199310"/>
    </source>
</evidence>
<name>A0A1I0R2U3_9BACT</name>